<reference evidence="3" key="4">
    <citation type="submission" date="2025-05" db="UniProtKB">
        <authorList>
            <consortium name="EnsemblFungi"/>
        </authorList>
    </citation>
    <scope>IDENTIFICATION</scope>
    <source>
        <strain evidence="3">isolate 1-1 / race 1 (BBBD)</strain>
    </source>
</reference>
<accession>A0A180G205</accession>
<sequence length="147" mass="16384">MADVEALLFPSRRAMLEDHPDGDDGLPSSTNAQESLHRVYYMFSPGKKTMLKGMVQLYAFVKALERDYALTMRGIPIRYGSQLKKQVDVSQSLGWTKLTKRQQAATKENQAKNDGRPPDTTDLLLGESQGRAKKSNTGRPPNSVNID</sequence>
<feature type="compositionally biased region" description="Polar residues" evidence="1">
    <location>
        <begin position="137"/>
        <end position="147"/>
    </location>
</feature>
<evidence type="ECO:0000313" key="4">
    <source>
        <dbReference type="Proteomes" id="UP000005240"/>
    </source>
</evidence>
<dbReference type="STRING" id="630390.A0A180G205"/>
<reference evidence="2" key="1">
    <citation type="submission" date="2009-11" db="EMBL/GenBank/DDBJ databases">
        <authorList>
            <consortium name="The Broad Institute Genome Sequencing Platform"/>
            <person name="Ward D."/>
            <person name="Feldgarden M."/>
            <person name="Earl A."/>
            <person name="Young S.K."/>
            <person name="Zeng Q."/>
            <person name="Koehrsen M."/>
            <person name="Alvarado L."/>
            <person name="Berlin A."/>
            <person name="Bochicchio J."/>
            <person name="Borenstein D."/>
            <person name="Chapman S.B."/>
            <person name="Chen Z."/>
            <person name="Engels R."/>
            <person name="Freedman E."/>
            <person name="Gellesch M."/>
            <person name="Goldberg J."/>
            <person name="Griggs A."/>
            <person name="Gujja S."/>
            <person name="Heilman E."/>
            <person name="Heiman D."/>
            <person name="Hepburn T."/>
            <person name="Howarth C."/>
            <person name="Jen D."/>
            <person name="Larson L."/>
            <person name="Lewis B."/>
            <person name="Mehta T."/>
            <person name="Park D."/>
            <person name="Pearson M."/>
            <person name="Roberts A."/>
            <person name="Saif S."/>
            <person name="Shea T."/>
            <person name="Shenoy N."/>
            <person name="Sisk P."/>
            <person name="Stolte C."/>
            <person name="Sykes S."/>
            <person name="Thomson T."/>
            <person name="Walk T."/>
            <person name="White J."/>
            <person name="Yandava C."/>
            <person name="Izard J."/>
            <person name="Baranova O.V."/>
            <person name="Blanton J.M."/>
            <person name="Tanner A.C."/>
            <person name="Dewhirst F.E."/>
            <person name="Haas B."/>
            <person name="Nusbaum C."/>
            <person name="Birren B."/>
        </authorList>
    </citation>
    <scope>NUCLEOTIDE SEQUENCE [LARGE SCALE GENOMIC DNA]</scope>
    <source>
        <strain evidence="2">1-1 BBBD Race 1</strain>
    </source>
</reference>
<keyword evidence="4" id="KW-1185">Reference proteome</keyword>
<gene>
    <name evidence="2" type="ORF">PTTG_30218</name>
</gene>
<dbReference type="EnsemblFungi" id="PTTG_30218-t43_1">
    <property type="protein sequence ID" value="PTTG_30218-t43_1-p1"/>
    <property type="gene ID" value="PTTG_30218"/>
</dbReference>
<feature type="compositionally biased region" description="Basic and acidic residues" evidence="1">
    <location>
        <begin position="109"/>
        <end position="119"/>
    </location>
</feature>
<evidence type="ECO:0000313" key="2">
    <source>
        <dbReference type="EMBL" id="OAV85873.1"/>
    </source>
</evidence>
<dbReference type="Proteomes" id="UP000005240">
    <property type="component" value="Unassembled WGS sequence"/>
</dbReference>
<evidence type="ECO:0000313" key="3">
    <source>
        <dbReference type="EnsemblFungi" id="PTTG_30218-t43_1-p1"/>
    </source>
</evidence>
<organism evidence="2">
    <name type="scientific">Puccinia triticina (isolate 1-1 / race 1 (BBBD))</name>
    <name type="common">Brown leaf rust fungus</name>
    <dbReference type="NCBI Taxonomy" id="630390"/>
    <lineage>
        <taxon>Eukaryota</taxon>
        <taxon>Fungi</taxon>
        <taxon>Dikarya</taxon>
        <taxon>Basidiomycota</taxon>
        <taxon>Pucciniomycotina</taxon>
        <taxon>Pucciniomycetes</taxon>
        <taxon>Pucciniales</taxon>
        <taxon>Pucciniaceae</taxon>
        <taxon>Puccinia</taxon>
    </lineage>
</organism>
<reference evidence="3 4" key="3">
    <citation type="journal article" date="2017" name="G3 (Bethesda)">
        <title>Comparative analysis highlights variable genome content of wheat rusts and divergence of the mating loci.</title>
        <authorList>
            <person name="Cuomo C.A."/>
            <person name="Bakkeren G."/>
            <person name="Khalil H.B."/>
            <person name="Panwar V."/>
            <person name="Joly D."/>
            <person name="Linning R."/>
            <person name="Sakthikumar S."/>
            <person name="Song X."/>
            <person name="Adiconis X."/>
            <person name="Fan L."/>
            <person name="Goldberg J.M."/>
            <person name="Levin J.Z."/>
            <person name="Young S."/>
            <person name="Zeng Q."/>
            <person name="Anikster Y."/>
            <person name="Bruce M."/>
            <person name="Wang M."/>
            <person name="Yin C."/>
            <person name="McCallum B."/>
            <person name="Szabo L.J."/>
            <person name="Hulbert S."/>
            <person name="Chen X."/>
            <person name="Fellers J.P."/>
        </authorList>
    </citation>
    <scope>NUCLEOTIDE SEQUENCE</scope>
    <source>
        <strain evidence="4">Isolate 1-1 / race 1 (BBBD)</strain>
        <strain evidence="3">isolate 1-1 / race 1 (BBBD)</strain>
    </source>
</reference>
<name>A0A180G205_PUCT1</name>
<dbReference type="AlphaFoldDB" id="A0A180G205"/>
<dbReference type="EMBL" id="ADAS02002340">
    <property type="protein sequence ID" value="OAV85873.1"/>
    <property type="molecule type" value="Genomic_DNA"/>
</dbReference>
<reference evidence="2" key="2">
    <citation type="submission" date="2016-05" db="EMBL/GenBank/DDBJ databases">
        <title>Comparative analysis highlights variable genome content of wheat rusts and divergence of the mating loci.</title>
        <authorList>
            <person name="Cuomo C.A."/>
            <person name="Bakkeren G."/>
            <person name="Szabo L."/>
            <person name="Khalil H."/>
            <person name="Joly D."/>
            <person name="Goldberg J."/>
            <person name="Young S."/>
            <person name="Zeng Q."/>
            <person name="Fellers J."/>
        </authorList>
    </citation>
    <scope>NUCLEOTIDE SEQUENCE [LARGE SCALE GENOMIC DNA]</scope>
    <source>
        <strain evidence="2">1-1 BBBD Race 1</strain>
    </source>
</reference>
<proteinExistence type="predicted"/>
<evidence type="ECO:0000256" key="1">
    <source>
        <dbReference type="SAM" id="MobiDB-lite"/>
    </source>
</evidence>
<protein>
    <submittedName>
        <fullName evidence="2 3">Uncharacterized protein</fullName>
    </submittedName>
</protein>
<dbReference type="OrthoDB" id="2690883at2759"/>
<feature type="region of interest" description="Disordered" evidence="1">
    <location>
        <begin position="100"/>
        <end position="147"/>
    </location>
</feature>
<dbReference type="VEuPathDB" id="FungiDB:PTTG_30218"/>